<evidence type="ECO:0000313" key="4">
    <source>
        <dbReference type="Proteomes" id="UP000001058"/>
    </source>
</evidence>
<dbReference type="InterPro" id="IPR011009">
    <property type="entry name" value="Kinase-like_dom_sf"/>
</dbReference>
<feature type="domain" description="Protein kinase" evidence="2">
    <location>
        <begin position="1042"/>
        <end position="1360"/>
    </location>
</feature>
<dbReference type="PROSITE" id="PS50011">
    <property type="entry name" value="PROTEIN_KINASE_DOM"/>
    <property type="match status" value="1"/>
</dbReference>
<dbReference type="GeneID" id="9622953"/>
<name>D8UGR3_VOLCA</name>
<dbReference type="eggNOG" id="KOG0197">
    <property type="taxonomic scope" value="Eukaryota"/>
</dbReference>
<dbReference type="KEGG" id="vcn:VOLCADRAFT_98978"/>
<dbReference type="GO" id="GO:0005524">
    <property type="term" value="F:ATP binding"/>
    <property type="evidence" value="ECO:0007669"/>
    <property type="project" value="InterPro"/>
</dbReference>
<keyword evidence="4" id="KW-1185">Reference proteome</keyword>
<reference evidence="3 4" key="1">
    <citation type="journal article" date="2010" name="Science">
        <title>Genomic analysis of organismal complexity in the multicellular green alga Volvox carteri.</title>
        <authorList>
            <person name="Prochnik S.E."/>
            <person name="Umen J."/>
            <person name="Nedelcu A.M."/>
            <person name="Hallmann A."/>
            <person name="Miller S.M."/>
            <person name="Nishii I."/>
            <person name="Ferris P."/>
            <person name="Kuo A."/>
            <person name="Mitros T."/>
            <person name="Fritz-Laylin L.K."/>
            <person name="Hellsten U."/>
            <person name="Chapman J."/>
            <person name="Simakov O."/>
            <person name="Rensing S.A."/>
            <person name="Terry A."/>
            <person name="Pangilinan J."/>
            <person name="Kapitonov V."/>
            <person name="Jurka J."/>
            <person name="Salamov A."/>
            <person name="Shapiro H."/>
            <person name="Schmutz J."/>
            <person name="Grimwood J."/>
            <person name="Lindquist E."/>
            <person name="Lucas S."/>
            <person name="Grigoriev I.V."/>
            <person name="Schmitt R."/>
            <person name="Kirk D."/>
            <person name="Rokhsar D.S."/>
        </authorList>
    </citation>
    <scope>NUCLEOTIDE SEQUENCE [LARGE SCALE GENOMIC DNA]</scope>
    <source>
        <strain evidence="4">f. Nagariensis / Eve</strain>
    </source>
</reference>
<proteinExistence type="predicted"/>
<dbReference type="InterPro" id="IPR051681">
    <property type="entry name" value="Ser/Thr_Kinases-Pseudokinases"/>
</dbReference>
<dbReference type="Proteomes" id="UP000001058">
    <property type="component" value="Unassembled WGS sequence"/>
</dbReference>
<dbReference type="EMBL" id="GL378401">
    <property type="protein sequence ID" value="EFJ41094.1"/>
    <property type="molecule type" value="Genomic_DNA"/>
</dbReference>
<dbReference type="PROSITE" id="PS00109">
    <property type="entry name" value="PROTEIN_KINASE_TYR"/>
    <property type="match status" value="1"/>
</dbReference>
<dbReference type="Pfam" id="PF07714">
    <property type="entry name" value="PK_Tyr_Ser-Thr"/>
    <property type="match status" value="1"/>
</dbReference>
<dbReference type="InterPro" id="IPR029016">
    <property type="entry name" value="GAF-like_dom_sf"/>
</dbReference>
<accession>D8UGR3</accession>
<dbReference type="OrthoDB" id="303614at2759"/>
<dbReference type="STRING" id="3068.D8UGR3"/>
<dbReference type="PANTHER" id="PTHR44329">
    <property type="entry name" value="SERINE/THREONINE-PROTEIN KINASE TNNI3K-RELATED"/>
    <property type="match status" value="1"/>
</dbReference>
<dbReference type="SUPFAM" id="SSF56112">
    <property type="entry name" value="Protein kinase-like (PK-like)"/>
    <property type="match status" value="1"/>
</dbReference>
<dbReference type="RefSeq" id="XP_002957857.1">
    <property type="nucleotide sequence ID" value="XM_002957811.1"/>
</dbReference>
<organism evidence="4">
    <name type="scientific">Volvox carteri f. nagariensis</name>
    <dbReference type="NCBI Taxonomy" id="3068"/>
    <lineage>
        <taxon>Eukaryota</taxon>
        <taxon>Viridiplantae</taxon>
        <taxon>Chlorophyta</taxon>
        <taxon>core chlorophytes</taxon>
        <taxon>Chlorophyceae</taxon>
        <taxon>CS clade</taxon>
        <taxon>Chlamydomonadales</taxon>
        <taxon>Volvocaceae</taxon>
        <taxon>Volvox</taxon>
    </lineage>
</organism>
<dbReference type="SUPFAM" id="SSF55781">
    <property type="entry name" value="GAF domain-like"/>
    <property type="match status" value="1"/>
</dbReference>
<sequence>MGLAQSCLKAPKAEDFEVIVAPVKARAEAVCTLSGHQNDVGDVTIVPVFKGRDEVTCIDTACDVQSIPTPGTCLIPASVGDVHDPVNETVQASDALTATATTCSLPTTFMSSEGYPLSWEFGPPSTDDEPSRIQALRALDILDTVSHGRGMRIDEEADMVLGALMQMFSAITAMLVLFDDTRIIIRNAKGCMKPGEFPYRWSFCAYTLTKHRPQTLVVPDATKDVRFADNPFVRGAPHVRFYCGAPLVSTSGHILGTVCFADDKPRSDFDVSHCYVMNNLAELLVRQLERYRANAGPAGPDDAETTALARVARTIECYDTVTGLVDISLPDGWMLMYVNEAWEVLCSPWTRKQLVGRPLQRLLLLEEGDEEGARNKPPSWQPAAHAAAAAPITAAAGQPMGAAATAACSADDRDMQVGPMTGHAQLQGQGIQAAISGCKAEETGAQGVMVHGSSSTHTSGSCCTNRYPSATSSSGGEMQGILMRGDESMDVPAAERRQWRQQQVDQSAAWRGGAWQRHAEALRTGKEVELGRARVLLEDGRPSTMVMHVTARSANCHVLDAAVRMPVGVPHHMALPPSILVAGNQHATDPASTCDEGQGKAQMAEATGKSSAVDSADGMTSYEPFYCFVSLRKVDGAAADVEFWENAGVESELGEPHQKVQNLLPAAGSETTHQIAACNTGPGRTGEGSRALLHEPVVPSTPSPSTCLHPAGAAAPLSPPAMLPSPMAQSVSYCGWPSLDNGTRGPVSVTASARASMRSCVSQGISNWTYGMEPFLGLKLGHLLGKGGYGRVFMGSYKGQKIAAKVISNAMLKSATCLNGVTLEALLAQEIEHPYIVRTYKCIVRSYKPDKQHSTACMSVRNSGQNAAFYTAPSERGGSCSMVSHRSTVPPPTSSAVSVLPSGPSDGVDGPRTRPTPGRPSEAGPCSPDTMDPAGMGQRSKSVVAAAGTASATAASTVGPTAAGPVAPAVQIAAAAPAPAAQAAMQDEDYDSFDAGGAEDAGGMIDQLVSGGPAVHVPQSAASHAGFPSAASHAPAPHLTAIPDRLMLAAGSCATVQSGVMTQGSTSNANSNVDQMVAMFAAPGREAPRVPPGVTSPADLFGTATEVFSTAAATAAAAAAAAATASAAGASAADASLRLNSRMPNDALSEGETWIIQEFCGGGTLQDAIDSGRLRTEPSRLTGKPHMPYILLTAQEIASAMACVHSRGYLHGDLSAVNVLLTEAPGGLPSGATGRGWIAKVSDFGLAKTLPDPAQPCISSAYGVITHCAPEVLKSHIQTQKADCYSFGVLLWQMFTGSRPWANMNRFQILGAVTGAAAAGLRFLPTHQPPPPYHDLTMRCLSQDPAARPTFAEICEELRLMTYDAACAGELSG</sequence>
<dbReference type="Gene3D" id="3.30.200.20">
    <property type="entry name" value="Phosphorylase Kinase, domain 1"/>
    <property type="match status" value="1"/>
</dbReference>
<evidence type="ECO:0000313" key="3">
    <source>
        <dbReference type="EMBL" id="EFJ41094.1"/>
    </source>
</evidence>
<dbReference type="PANTHER" id="PTHR44329:SF214">
    <property type="entry name" value="PROTEIN KINASE DOMAIN-CONTAINING PROTEIN"/>
    <property type="match status" value="1"/>
</dbReference>
<evidence type="ECO:0000256" key="1">
    <source>
        <dbReference type="SAM" id="MobiDB-lite"/>
    </source>
</evidence>
<dbReference type="InterPro" id="IPR001245">
    <property type="entry name" value="Ser-Thr/Tyr_kinase_cat_dom"/>
</dbReference>
<dbReference type="InterPro" id="IPR008266">
    <property type="entry name" value="Tyr_kinase_AS"/>
</dbReference>
<dbReference type="InterPro" id="IPR000719">
    <property type="entry name" value="Prot_kinase_dom"/>
</dbReference>
<gene>
    <name evidence="3" type="ORF">VOLCADRAFT_98978</name>
</gene>
<dbReference type="GO" id="GO:0004674">
    <property type="term" value="F:protein serine/threonine kinase activity"/>
    <property type="evidence" value="ECO:0007669"/>
    <property type="project" value="TreeGrafter"/>
</dbReference>
<dbReference type="Gene3D" id="1.10.510.10">
    <property type="entry name" value="Transferase(Phosphotransferase) domain 1"/>
    <property type="match status" value="1"/>
</dbReference>
<protein>
    <recommendedName>
        <fullName evidence="2">Protein kinase domain-containing protein</fullName>
    </recommendedName>
</protein>
<dbReference type="InParanoid" id="D8UGR3"/>
<evidence type="ECO:0000259" key="2">
    <source>
        <dbReference type="PROSITE" id="PS50011"/>
    </source>
</evidence>
<dbReference type="Gene3D" id="3.30.450.40">
    <property type="match status" value="1"/>
</dbReference>
<feature type="region of interest" description="Disordered" evidence="1">
    <location>
        <begin position="880"/>
        <end position="942"/>
    </location>
</feature>